<dbReference type="PANTHER" id="PTHR43029:SF10">
    <property type="entry name" value="AMMONIUM TRANSPORTER MEP2"/>
    <property type="match status" value="1"/>
</dbReference>
<evidence type="ECO:0000256" key="7">
    <source>
        <dbReference type="ARBA" id="ARBA00023177"/>
    </source>
</evidence>
<dbReference type="InterPro" id="IPR001905">
    <property type="entry name" value="Ammonium_transpt"/>
</dbReference>
<evidence type="ECO:0000256" key="3">
    <source>
        <dbReference type="ARBA" id="ARBA00022448"/>
    </source>
</evidence>
<keyword evidence="3 8" id="KW-0813">Transport</keyword>
<comment type="similarity">
    <text evidence="2 8">Belongs to the ammonia transporter channel (TC 1.A.11.2) family.</text>
</comment>
<evidence type="ECO:0000256" key="1">
    <source>
        <dbReference type="ARBA" id="ARBA00004141"/>
    </source>
</evidence>
<evidence type="ECO:0000313" key="11">
    <source>
        <dbReference type="EMBL" id="KAH3680383.1"/>
    </source>
</evidence>
<gene>
    <name evidence="11" type="ORF">WICMUC_000314</name>
</gene>
<dbReference type="Proteomes" id="UP000769528">
    <property type="component" value="Unassembled WGS sequence"/>
</dbReference>
<reference evidence="11" key="2">
    <citation type="submission" date="2021-01" db="EMBL/GenBank/DDBJ databases">
        <authorList>
            <person name="Schikora-Tamarit M.A."/>
        </authorList>
    </citation>
    <scope>NUCLEOTIDE SEQUENCE</scope>
    <source>
        <strain evidence="11">CBS6341</strain>
    </source>
</reference>
<keyword evidence="7 8" id="KW-0924">Ammonia transport</keyword>
<feature type="transmembrane region" description="Helical" evidence="8">
    <location>
        <begin position="312"/>
        <end position="331"/>
    </location>
</feature>
<dbReference type="PANTHER" id="PTHR43029">
    <property type="entry name" value="AMMONIUM TRANSPORTER MEP2"/>
    <property type="match status" value="1"/>
</dbReference>
<dbReference type="FunFam" id="1.10.3430.10:FF:000003">
    <property type="entry name" value="Ammonium transporter"/>
    <property type="match status" value="1"/>
</dbReference>
<evidence type="ECO:0000256" key="8">
    <source>
        <dbReference type="RuleBase" id="RU362002"/>
    </source>
</evidence>
<evidence type="ECO:0000256" key="6">
    <source>
        <dbReference type="ARBA" id="ARBA00023136"/>
    </source>
</evidence>
<feature type="transmembrane region" description="Helical" evidence="8">
    <location>
        <begin position="32"/>
        <end position="53"/>
    </location>
</feature>
<dbReference type="GO" id="GO:0019740">
    <property type="term" value="P:nitrogen utilization"/>
    <property type="evidence" value="ECO:0007669"/>
    <property type="project" value="UniProtKB-ARBA"/>
</dbReference>
<sequence length="485" mass="51782">MSDSLPSGMTDVGTGGDSLTTNLNLAYDTGNLAWIGTAAILVWIMIPGVGLLYSGLSRKKHALSLLWASMMAVALISFQWFFIGYSLTFSHNVKSQFIGSLQFIGLRNVLGAPSVVTSLPDIVFCFFQGMFACITGCLMIGGACERARLGPMMVFLFIWITIVYCPIACWTWNSGGWLAQLGGLDYAGGGPVHITSGHGALMYALILGKRNDPVAGKGLPKYKPHSVTSVVLGTVFLWFGWFGFNGGSAGNTTIRAWYSNVNTNLAASSGALTWLFVDYFRSGGKWTTVGLCSGAIAGLVGVTPAAGFVPIWAAFIIGIVTAIGCNFAVDLKNILKIDDGLDVYALHGVGGSIGCVLTGIFAADYVTALDGATQIPGGWINHNYVQVGYQLAGMSAIIGYTCVVTAAILLIQNRIPFLKLRLSAEEEELGTDAHQIGEFTYQESMIYVPEPVRSRTSNRGTEVPQHNLIDDQINNTDGTNSVEKN</sequence>
<keyword evidence="6 8" id="KW-0472">Membrane</keyword>
<dbReference type="AlphaFoldDB" id="A0A9P8PXP1"/>
<feature type="transmembrane region" description="Helical" evidence="8">
    <location>
        <begin position="186"/>
        <end position="206"/>
    </location>
</feature>
<protein>
    <recommendedName>
        <fullName evidence="8">Ammonium transporter</fullName>
    </recommendedName>
</protein>
<evidence type="ECO:0000313" key="12">
    <source>
        <dbReference type="Proteomes" id="UP000769528"/>
    </source>
</evidence>
<accession>A0A9P8PXP1</accession>
<feature type="region of interest" description="Disordered" evidence="9">
    <location>
        <begin position="452"/>
        <end position="485"/>
    </location>
</feature>
<dbReference type="EMBL" id="JAEUBF010000117">
    <property type="protein sequence ID" value="KAH3680383.1"/>
    <property type="molecule type" value="Genomic_DNA"/>
</dbReference>
<feature type="domain" description="Ammonium transporter AmtB-like" evidence="10">
    <location>
        <begin position="33"/>
        <end position="441"/>
    </location>
</feature>
<proteinExistence type="inferred from homology"/>
<feature type="transmembrane region" description="Helical" evidence="8">
    <location>
        <begin position="227"/>
        <end position="244"/>
    </location>
</feature>
<evidence type="ECO:0000256" key="4">
    <source>
        <dbReference type="ARBA" id="ARBA00022692"/>
    </source>
</evidence>
<feature type="transmembrane region" description="Helical" evidence="8">
    <location>
        <begin position="119"/>
        <end position="141"/>
    </location>
</feature>
<dbReference type="GO" id="GO:0008519">
    <property type="term" value="F:ammonium channel activity"/>
    <property type="evidence" value="ECO:0007669"/>
    <property type="project" value="InterPro"/>
</dbReference>
<dbReference type="GO" id="GO:0005886">
    <property type="term" value="C:plasma membrane"/>
    <property type="evidence" value="ECO:0007669"/>
    <property type="project" value="UniProtKB-SubCell"/>
</dbReference>
<evidence type="ECO:0000256" key="2">
    <source>
        <dbReference type="ARBA" id="ARBA00005887"/>
    </source>
</evidence>
<evidence type="ECO:0000256" key="9">
    <source>
        <dbReference type="SAM" id="MobiDB-lite"/>
    </source>
</evidence>
<keyword evidence="4 8" id="KW-0812">Transmembrane</keyword>
<dbReference type="SUPFAM" id="SSF111352">
    <property type="entry name" value="Ammonium transporter"/>
    <property type="match status" value="1"/>
</dbReference>
<feature type="transmembrane region" description="Helical" evidence="8">
    <location>
        <begin position="65"/>
        <end position="87"/>
    </location>
</feature>
<dbReference type="OrthoDB" id="534912at2759"/>
<feature type="transmembrane region" description="Helical" evidence="8">
    <location>
        <begin position="153"/>
        <end position="174"/>
    </location>
</feature>
<dbReference type="InterPro" id="IPR029020">
    <property type="entry name" value="Ammonium/urea_transptr"/>
</dbReference>
<dbReference type="Pfam" id="PF00909">
    <property type="entry name" value="Ammonium_transp"/>
    <property type="match status" value="1"/>
</dbReference>
<feature type="transmembrane region" description="Helical" evidence="8">
    <location>
        <begin position="256"/>
        <end position="277"/>
    </location>
</feature>
<dbReference type="Gene3D" id="1.10.3430.10">
    <property type="entry name" value="Ammonium transporter AmtB like domains"/>
    <property type="match status" value="1"/>
</dbReference>
<name>A0A9P8PXP1_9ASCO</name>
<keyword evidence="5 8" id="KW-1133">Transmembrane helix</keyword>
<dbReference type="InterPro" id="IPR018047">
    <property type="entry name" value="Ammonium_transpt_CS"/>
</dbReference>
<dbReference type="NCBIfam" id="TIGR00836">
    <property type="entry name" value="amt"/>
    <property type="match status" value="1"/>
</dbReference>
<evidence type="ECO:0000256" key="5">
    <source>
        <dbReference type="ARBA" id="ARBA00022989"/>
    </source>
</evidence>
<feature type="transmembrane region" description="Helical" evidence="8">
    <location>
        <begin position="387"/>
        <end position="411"/>
    </location>
</feature>
<organism evidence="11 12">
    <name type="scientific">Wickerhamomyces mucosus</name>
    <dbReference type="NCBI Taxonomy" id="1378264"/>
    <lineage>
        <taxon>Eukaryota</taxon>
        <taxon>Fungi</taxon>
        <taxon>Dikarya</taxon>
        <taxon>Ascomycota</taxon>
        <taxon>Saccharomycotina</taxon>
        <taxon>Saccharomycetes</taxon>
        <taxon>Phaffomycetales</taxon>
        <taxon>Wickerhamomycetaceae</taxon>
        <taxon>Wickerhamomyces</taxon>
    </lineage>
</organism>
<keyword evidence="12" id="KW-1185">Reference proteome</keyword>
<feature type="compositionally biased region" description="Polar residues" evidence="9">
    <location>
        <begin position="472"/>
        <end position="485"/>
    </location>
</feature>
<feature type="transmembrane region" description="Helical" evidence="8">
    <location>
        <begin position="343"/>
        <end position="367"/>
    </location>
</feature>
<feature type="transmembrane region" description="Helical" evidence="8">
    <location>
        <begin position="289"/>
        <end position="306"/>
    </location>
</feature>
<dbReference type="InterPro" id="IPR024041">
    <property type="entry name" value="NH4_transpt_AmtB-like_dom"/>
</dbReference>
<comment type="subcellular location">
    <subcellularLocation>
        <location evidence="8">Cell membrane</location>
        <topology evidence="8">Multi-pass membrane protein</topology>
    </subcellularLocation>
    <subcellularLocation>
        <location evidence="1">Membrane</location>
        <topology evidence="1">Multi-pass membrane protein</topology>
    </subcellularLocation>
</comment>
<reference evidence="11" key="1">
    <citation type="journal article" date="2021" name="Open Biol.">
        <title>Shared evolutionary footprints suggest mitochondrial oxidative damage underlies multiple complex I losses in fungi.</title>
        <authorList>
            <person name="Schikora-Tamarit M.A."/>
            <person name="Marcet-Houben M."/>
            <person name="Nosek J."/>
            <person name="Gabaldon T."/>
        </authorList>
    </citation>
    <scope>NUCLEOTIDE SEQUENCE</scope>
    <source>
        <strain evidence="11">CBS6341</strain>
    </source>
</reference>
<dbReference type="PROSITE" id="PS01219">
    <property type="entry name" value="AMMONIUM_TRANSP"/>
    <property type="match status" value="1"/>
</dbReference>
<comment type="caution">
    <text evidence="11">The sequence shown here is derived from an EMBL/GenBank/DDBJ whole genome shotgun (WGS) entry which is preliminary data.</text>
</comment>
<evidence type="ECO:0000259" key="10">
    <source>
        <dbReference type="Pfam" id="PF00909"/>
    </source>
</evidence>